<comment type="caution">
    <text evidence="1">The sequence shown here is derived from an EMBL/GenBank/DDBJ whole genome shotgun (WGS) entry which is preliminary data.</text>
</comment>
<dbReference type="RefSeq" id="WP_380014123.1">
    <property type="nucleotide sequence ID" value="NZ_JBHLYR010000059.1"/>
</dbReference>
<name>A0ABV6B556_9DEIO</name>
<protein>
    <recommendedName>
        <fullName evidence="3">Tail terminator</fullName>
    </recommendedName>
</protein>
<evidence type="ECO:0000313" key="1">
    <source>
        <dbReference type="EMBL" id="MFB9994070.1"/>
    </source>
</evidence>
<dbReference type="EMBL" id="JBHLYR010000059">
    <property type="protein sequence ID" value="MFB9994070.1"/>
    <property type="molecule type" value="Genomic_DNA"/>
</dbReference>
<reference evidence="1 2" key="1">
    <citation type="submission" date="2024-09" db="EMBL/GenBank/DDBJ databases">
        <authorList>
            <person name="Sun Q."/>
            <person name="Mori K."/>
        </authorList>
    </citation>
    <scope>NUCLEOTIDE SEQUENCE [LARGE SCALE GENOMIC DNA]</scope>
    <source>
        <strain evidence="1 2">JCM 13503</strain>
    </source>
</reference>
<organism evidence="1 2">
    <name type="scientific">Deinococcus oregonensis</name>
    <dbReference type="NCBI Taxonomy" id="1805970"/>
    <lineage>
        <taxon>Bacteria</taxon>
        <taxon>Thermotogati</taxon>
        <taxon>Deinococcota</taxon>
        <taxon>Deinococci</taxon>
        <taxon>Deinococcales</taxon>
        <taxon>Deinococcaceae</taxon>
        <taxon>Deinococcus</taxon>
    </lineage>
</organism>
<proteinExistence type="predicted"/>
<dbReference type="Proteomes" id="UP001589733">
    <property type="component" value="Unassembled WGS sequence"/>
</dbReference>
<evidence type="ECO:0000313" key="2">
    <source>
        <dbReference type="Proteomes" id="UP001589733"/>
    </source>
</evidence>
<evidence type="ECO:0008006" key="3">
    <source>
        <dbReference type="Google" id="ProtNLM"/>
    </source>
</evidence>
<gene>
    <name evidence="1" type="ORF">ACFFLM_19105</name>
</gene>
<accession>A0ABV6B556</accession>
<sequence length="138" mass="15380">MSLEIRTPTATLDISSLCDGAMPMDRGRSYGVRLGRAPESDVWQTFGDRRENPSTIQWRLTLKSDTTRAWQRNAINTIQAFCAAAISVYNIPDQREDGVTWGEVTQESPTEDSYVLQLTFYPVGPVSISTITPDTGVY</sequence>
<keyword evidence="2" id="KW-1185">Reference proteome</keyword>